<dbReference type="GO" id="GO:0005829">
    <property type="term" value="C:cytosol"/>
    <property type="evidence" value="ECO:0007669"/>
    <property type="project" value="TreeGrafter"/>
</dbReference>
<dbReference type="GO" id="GO:0009425">
    <property type="term" value="C:bacterial-type flagellum basal body"/>
    <property type="evidence" value="ECO:0007669"/>
    <property type="project" value="UniProtKB-SubCell"/>
</dbReference>
<dbReference type="InterPro" id="IPR053967">
    <property type="entry name" value="LlgE_F_G-like_D1"/>
</dbReference>
<evidence type="ECO:0000313" key="12">
    <source>
        <dbReference type="Proteomes" id="UP000199415"/>
    </source>
</evidence>
<evidence type="ECO:0000256" key="2">
    <source>
        <dbReference type="ARBA" id="ARBA00009677"/>
    </source>
</evidence>
<comment type="function">
    <text evidence="5">A flexible structure which links the flagellar filament to the drive apparatus in the basal body.</text>
</comment>
<evidence type="ECO:0000256" key="3">
    <source>
        <dbReference type="ARBA" id="ARBA00019015"/>
    </source>
</evidence>
<evidence type="ECO:0000256" key="6">
    <source>
        <dbReference type="SAM" id="MobiDB-lite"/>
    </source>
</evidence>
<accession>A0A1G7M554</accession>
<dbReference type="STRING" id="1082479.SAMN05216241_101485"/>
<reference evidence="11 12" key="1">
    <citation type="submission" date="2016-10" db="EMBL/GenBank/DDBJ databases">
        <authorList>
            <person name="de Groot N.N."/>
        </authorList>
    </citation>
    <scope>NUCLEOTIDE SEQUENCE [LARGE SCALE GENOMIC DNA]</scope>
    <source>
        <strain evidence="11 12">DSM 25584</strain>
    </source>
</reference>
<keyword evidence="4 5" id="KW-0975">Bacterial flagellum</keyword>
<dbReference type="AlphaFoldDB" id="A0A1G7M554"/>
<dbReference type="SUPFAM" id="SSF117143">
    <property type="entry name" value="Flagellar hook protein flgE"/>
    <property type="match status" value="1"/>
</dbReference>
<sequence>MSIFGALNASVSGIQAQSDALGVISDNISNSNTVGFKERQATFESLVVNSGASAGFSPGGVLGDAVSNVGEQGQLRATNNNTDLAIQGDGFFAVKNETAINQDQDTPLKFTRNGQFRVNNEGLLTNTSGHVLQGWQIGPDGTLPADQQNPASLTSVEVDGLSGQARPTSQISAGATLPAQRDPQTAVQTGAGNGNPGDTLNTQFAEQIGGTGINGNSSFDLTIGDGGTNTITLTGIDPTAASLDDIENAVNNLDVSGISSIGGISDSGGDAFSANIQNGKLSIDSEDGTVEITDTGGNGTFGDADPAFVEAAGLVTDTSSPQTGDAQLAQEEFTTQIFDSQGNAHNLNVEFSKTSNANEWQVQLEAPRLSNDAQGAPSGLFSDSAGNTTSVATGTVQFNPDGSLDSFDGFGGFPGVDNPSNDGNLSLNIDFNSGRNATNANGQEITLNLGTPKGGGPNNNAQGRDGLQQADTAFTVDDIQQDGTRFGNFTGVSVDDEGIVTAQFDNGEQQDIFKLPVAQFNSQTELGRESGNIFAQTQASGEPILTEAGVGGAGDIQSSALERSTVDLSEQFSDMIETQQSYTANTRVLTTSDEMLQTLNQAVR</sequence>
<gene>
    <name evidence="11" type="ORF">SAMN05216241_101485</name>
</gene>
<keyword evidence="11" id="KW-0966">Cell projection</keyword>
<dbReference type="Gene3D" id="2.60.98.20">
    <property type="entry name" value="Flagellar hook protein FlgE"/>
    <property type="match status" value="1"/>
</dbReference>
<evidence type="ECO:0000259" key="8">
    <source>
        <dbReference type="Pfam" id="PF06429"/>
    </source>
</evidence>
<dbReference type="InterPro" id="IPR001444">
    <property type="entry name" value="Flag_bb_rod_N"/>
</dbReference>
<evidence type="ECO:0000313" key="11">
    <source>
        <dbReference type="EMBL" id="SDF56841.1"/>
    </source>
</evidence>
<dbReference type="GO" id="GO:0009424">
    <property type="term" value="C:bacterial-type flagellum hook"/>
    <property type="evidence" value="ECO:0007669"/>
    <property type="project" value="TreeGrafter"/>
</dbReference>
<evidence type="ECO:0000259" key="10">
    <source>
        <dbReference type="Pfam" id="PF22692"/>
    </source>
</evidence>
<name>A0A1G7M554_9PROT</name>
<dbReference type="NCBIfam" id="TIGR03506">
    <property type="entry name" value="FlgEFG_subfam"/>
    <property type="match status" value="2"/>
</dbReference>
<dbReference type="InterPro" id="IPR010930">
    <property type="entry name" value="Flg_bb/hook_C_dom"/>
</dbReference>
<keyword evidence="11" id="KW-0282">Flagellum</keyword>
<dbReference type="OrthoDB" id="8372879at2"/>
<dbReference type="InterPro" id="IPR019776">
    <property type="entry name" value="Flagellar_basal_body_rod_CS"/>
</dbReference>
<dbReference type="EMBL" id="FNCE01000001">
    <property type="protein sequence ID" value="SDF56841.1"/>
    <property type="molecule type" value="Genomic_DNA"/>
</dbReference>
<evidence type="ECO:0000259" key="7">
    <source>
        <dbReference type="Pfam" id="PF00460"/>
    </source>
</evidence>
<feature type="domain" description="Flagellar basal-body/hook protein C-terminal" evidence="8">
    <location>
        <begin position="557"/>
        <end position="601"/>
    </location>
</feature>
<dbReference type="Pfam" id="PF06429">
    <property type="entry name" value="Flg_bbr_C"/>
    <property type="match status" value="1"/>
</dbReference>
<feature type="domain" description="Flagellar hook protein FlgE/F/G-like D1" evidence="10">
    <location>
        <begin position="85"/>
        <end position="148"/>
    </location>
</feature>
<comment type="subcellular location">
    <subcellularLocation>
        <location evidence="1 5">Bacterial flagellum basal body</location>
    </subcellularLocation>
</comment>
<proteinExistence type="inferred from homology"/>
<dbReference type="PROSITE" id="PS00588">
    <property type="entry name" value="FLAGELLA_BB_ROD"/>
    <property type="match status" value="1"/>
</dbReference>
<dbReference type="PANTHER" id="PTHR30435:SF1">
    <property type="entry name" value="FLAGELLAR HOOK PROTEIN FLGE"/>
    <property type="match status" value="1"/>
</dbReference>
<organism evidence="11 12">
    <name type="scientific">Limimonas halophila</name>
    <dbReference type="NCBI Taxonomy" id="1082479"/>
    <lineage>
        <taxon>Bacteria</taxon>
        <taxon>Pseudomonadati</taxon>
        <taxon>Pseudomonadota</taxon>
        <taxon>Alphaproteobacteria</taxon>
        <taxon>Rhodospirillales</taxon>
        <taxon>Rhodovibrionaceae</taxon>
        <taxon>Limimonas</taxon>
    </lineage>
</organism>
<comment type="similarity">
    <text evidence="2 5">Belongs to the flagella basal body rod proteins family.</text>
</comment>
<dbReference type="InterPro" id="IPR037058">
    <property type="entry name" value="Falgellar_hook_FlgE_sf"/>
</dbReference>
<dbReference type="RefSeq" id="WP_090018499.1">
    <property type="nucleotide sequence ID" value="NZ_FNCE01000001.1"/>
</dbReference>
<evidence type="ECO:0000256" key="1">
    <source>
        <dbReference type="ARBA" id="ARBA00004117"/>
    </source>
</evidence>
<dbReference type="InterPro" id="IPR020013">
    <property type="entry name" value="Flagellar_FlgE/F/G"/>
</dbReference>
<evidence type="ECO:0000256" key="4">
    <source>
        <dbReference type="ARBA" id="ARBA00023143"/>
    </source>
</evidence>
<keyword evidence="12" id="KW-1185">Reference proteome</keyword>
<dbReference type="GO" id="GO:0071978">
    <property type="term" value="P:bacterial-type flagellum-dependent swarming motility"/>
    <property type="evidence" value="ECO:0007669"/>
    <property type="project" value="TreeGrafter"/>
</dbReference>
<dbReference type="Pfam" id="PF07559">
    <property type="entry name" value="FlgE_D2"/>
    <property type="match status" value="1"/>
</dbReference>
<feature type="compositionally biased region" description="Polar residues" evidence="6">
    <location>
        <begin position="182"/>
        <end position="196"/>
    </location>
</feature>
<protein>
    <recommendedName>
        <fullName evidence="3 5">Flagellar hook protein FlgE</fullName>
    </recommendedName>
</protein>
<dbReference type="PANTHER" id="PTHR30435">
    <property type="entry name" value="FLAGELLAR PROTEIN"/>
    <property type="match status" value="1"/>
</dbReference>
<dbReference type="Proteomes" id="UP000199415">
    <property type="component" value="Unassembled WGS sequence"/>
</dbReference>
<feature type="region of interest" description="Disordered" evidence="6">
    <location>
        <begin position="158"/>
        <end position="196"/>
    </location>
</feature>
<dbReference type="InterPro" id="IPR037925">
    <property type="entry name" value="FlgE/F/G-like"/>
</dbReference>
<keyword evidence="11" id="KW-0969">Cilium</keyword>
<evidence type="ECO:0000256" key="5">
    <source>
        <dbReference type="RuleBase" id="RU362116"/>
    </source>
</evidence>
<feature type="domain" description="Flagellar hook protein FlgE D2" evidence="9">
    <location>
        <begin position="323"/>
        <end position="483"/>
    </location>
</feature>
<feature type="domain" description="Flagellar basal body rod protein N-terminal" evidence="7">
    <location>
        <begin position="7"/>
        <end position="37"/>
    </location>
</feature>
<dbReference type="Pfam" id="PF00460">
    <property type="entry name" value="Flg_bb_rod"/>
    <property type="match status" value="1"/>
</dbReference>
<dbReference type="InterPro" id="IPR011491">
    <property type="entry name" value="FlgE_D2"/>
</dbReference>
<evidence type="ECO:0000259" key="9">
    <source>
        <dbReference type="Pfam" id="PF07559"/>
    </source>
</evidence>
<dbReference type="Pfam" id="PF22692">
    <property type="entry name" value="LlgE_F_G_D1"/>
    <property type="match status" value="1"/>
</dbReference>